<dbReference type="Pfam" id="PF12732">
    <property type="entry name" value="YtxH"/>
    <property type="match status" value="1"/>
</dbReference>
<proteinExistence type="predicted"/>
<evidence type="ECO:0000313" key="1">
    <source>
        <dbReference type="EMBL" id="CAI8041411.1"/>
    </source>
</evidence>
<name>A0AA35X6I5_GEOBA</name>
<evidence type="ECO:0008006" key="3">
    <source>
        <dbReference type="Google" id="ProtNLM"/>
    </source>
</evidence>
<sequence length="72" mass="7655">MSREGQAIGILTAGLAGLALGLAAGILLAPQTGNETRSYVRRGVDRAVGTGRSYVDRVRNRADDEVEELLEQ</sequence>
<comment type="caution">
    <text evidence="1">The sequence shown here is derived from an EMBL/GenBank/DDBJ whole genome shotgun (WGS) entry which is preliminary data.</text>
</comment>
<gene>
    <name evidence="1" type="ORF">GBAR_LOCUS23036</name>
</gene>
<keyword evidence="2" id="KW-1185">Reference proteome</keyword>
<dbReference type="Proteomes" id="UP001174909">
    <property type="component" value="Unassembled WGS sequence"/>
</dbReference>
<evidence type="ECO:0000313" key="2">
    <source>
        <dbReference type="Proteomes" id="UP001174909"/>
    </source>
</evidence>
<dbReference type="InterPro" id="IPR024623">
    <property type="entry name" value="YtxH"/>
</dbReference>
<protein>
    <recommendedName>
        <fullName evidence="3">YtxH domain-containing protein</fullName>
    </recommendedName>
</protein>
<reference evidence="1" key="1">
    <citation type="submission" date="2023-03" db="EMBL/GenBank/DDBJ databases">
        <authorList>
            <person name="Steffen K."/>
            <person name="Cardenas P."/>
        </authorList>
    </citation>
    <scope>NUCLEOTIDE SEQUENCE</scope>
</reference>
<accession>A0AA35X6I5</accession>
<dbReference type="AlphaFoldDB" id="A0AA35X6I5"/>
<organism evidence="1 2">
    <name type="scientific">Geodia barretti</name>
    <name type="common">Barrett's horny sponge</name>
    <dbReference type="NCBI Taxonomy" id="519541"/>
    <lineage>
        <taxon>Eukaryota</taxon>
        <taxon>Metazoa</taxon>
        <taxon>Porifera</taxon>
        <taxon>Demospongiae</taxon>
        <taxon>Heteroscleromorpha</taxon>
        <taxon>Tetractinellida</taxon>
        <taxon>Astrophorina</taxon>
        <taxon>Geodiidae</taxon>
        <taxon>Geodia</taxon>
    </lineage>
</organism>
<dbReference type="EMBL" id="CASHTH010003186">
    <property type="protein sequence ID" value="CAI8041411.1"/>
    <property type="molecule type" value="Genomic_DNA"/>
</dbReference>